<gene>
    <name evidence="7" type="primary">rpsF</name>
    <name evidence="8" type="ORF">A2397_03235</name>
</gene>
<accession>A0A1F4ZTF8</accession>
<evidence type="ECO:0000313" key="9">
    <source>
        <dbReference type="Proteomes" id="UP000176424"/>
    </source>
</evidence>
<evidence type="ECO:0000256" key="7">
    <source>
        <dbReference type="HAMAP-Rule" id="MF_00360"/>
    </source>
</evidence>
<dbReference type="GO" id="GO:0005737">
    <property type="term" value="C:cytoplasm"/>
    <property type="evidence" value="ECO:0007669"/>
    <property type="project" value="UniProtKB-ARBA"/>
</dbReference>
<protein>
    <recommendedName>
        <fullName evidence="6 7">Small ribosomal subunit protein bS6</fullName>
    </recommendedName>
</protein>
<dbReference type="EMBL" id="MEXR01000027">
    <property type="protein sequence ID" value="OGD09675.1"/>
    <property type="molecule type" value="Genomic_DNA"/>
</dbReference>
<evidence type="ECO:0000256" key="2">
    <source>
        <dbReference type="ARBA" id="ARBA00022730"/>
    </source>
</evidence>
<dbReference type="AlphaFoldDB" id="A0A1F4ZTF8"/>
<evidence type="ECO:0000256" key="3">
    <source>
        <dbReference type="ARBA" id="ARBA00022884"/>
    </source>
</evidence>
<dbReference type="Proteomes" id="UP000176424">
    <property type="component" value="Unassembled WGS sequence"/>
</dbReference>
<comment type="caution">
    <text evidence="8">The sequence shown here is derived from an EMBL/GenBank/DDBJ whole genome shotgun (WGS) entry which is preliminary data.</text>
</comment>
<dbReference type="SUPFAM" id="SSF54995">
    <property type="entry name" value="Ribosomal protein S6"/>
    <property type="match status" value="1"/>
</dbReference>
<dbReference type="InterPro" id="IPR035980">
    <property type="entry name" value="Ribosomal_bS6_sf"/>
</dbReference>
<dbReference type="InterPro" id="IPR000529">
    <property type="entry name" value="Ribosomal_bS6"/>
</dbReference>
<dbReference type="STRING" id="1797263.A2397_03235"/>
<dbReference type="GO" id="GO:1990904">
    <property type="term" value="C:ribonucleoprotein complex"/>
    <property type="evidence" value="ECO:0007669"/>
    <property type="project" value="UniProtKB-KW"/>
</dbReference>
<dbReference type="PANTHER" id="PTHR21011">
    <property type="entry name" value="MITOCHONDRIAL 28S RIBOSOMAL PROTEIN S6"/>
    <property type="match status" value="1"/>
</dbReference>
<dbReference type="Gene3D" id="3.30.70.60">
    <property type="match status" value="1"/>
</dbReference>
<evidence type="ECO:0000313" key="8">
    <source>
        <dbReference type="EMBL" id="OGD09675.1"/>
    </source>
</evidence>
<dbReference type="InterPro" id="IPR020815">
    <property type="entry name" value="Ribosomal_bS6_CS"/>
</dbReference>
<organism evidence="8 9">
    <name type="scientific">Candidatus Amesbacteria bacterium RIFOXYB1_FULL_44_23</name>
    <dbReference type="NCBI Taxonomy" id="1797263"/>
    <lineage>
        <taxon>Bacteria</taxon>
        <taxon>Candidatus Amesiibacteriota</taxon>
    </lineage>
</organism>
<dbReference type="CDD" id="cd00473">
    <property type="entry name" value="bS6"/>
    <property type="match status" value="1"/>
</dbReference>
<evidence type="ECO:0000256" key="1">
    <source>
        <dbReference type="ARBA" id="ARBA00009512"/>
    </source>
</evidence>
<dbReference type="InterPro" id="IPR014717">
    <property type="entry name" value="Transl_elong_EF1B/ribsomal_bS6"/>
</dbReference>
<dbReference type="GO" id="GO:0006412">
    <property type="term" value="P:translation"/>
    <property type="evidence" value="ECO:0007669"/>
    <property type="project" value="UniProtKB-UniRule"/>
</dbReference>
<dbReference type="HAMAP" id="MF_00360">
    <property type="entry name" value="Ribosomal_bS6"/>
    <property type="match status" value="1"/>
</dbReference>
<dbReference type="GO" id="GO:0005840">
    <property type="term" value="C:ribosome"/>
    <property type="evidence" value="ECO:0007669"/>
    <property type="project" value="UniProtKB-KW"/>
</dbReference>
<sequence>MTNKYDLTLVLNAEVKDEVKDKFVDKTEKVLKALDGSVVRTQDMGRKQLAYKIKNQSEGIYLNMQLEMPAASVIQLDKKLSVDKEVLRYLLVKVSE</sequence>
<comment type="function">
    <text evidence="7">Binds together with bS18 to 16S ribosomal RNA.</text>
</comment>
<dbReference type="NCBIfam" id="TIGR00166">
    <property type="entry name" value="S6"/>
    <property type="match status" value="1"/>
</dbReference>
<evidence type="ECO:0000256" key="5">
    <source>
        <dbReference type="ARBA" id="ARBA00023274"/>
    </source>
</evidence>
<dbReference type="PROSITE" id="PS01048">
    <property type="entry name" value="RIBOSOMAL_S6"/>
    <property type="match status" value="1"/>
</dbReference>
<keyword evidence="3 7" id="KW-0694">RNA-binding</keyword>
<evidence type="ECO:0000256" key="4">
    <source>
        <dbReference type="ARBA" id="ARBA00022980"/>
    </source>
</evidence>
<dbReference type="PANTHER" id="PTHR21011:SF1">
    <property type="entry name" value="SMALL RIBOSOMAL SUBUNIT PROTEIN BS6M"/>
    <property type="match status" value="1"/>
</dbReference>
<proteinExistence type="inferred from homology"/>
<name>A0A1F4ZTF8_9BACT</name>
<keyword evidence="5 7" id="KW-0687">Ribonucleoprotein</keyword>
<evidence type="ECO:0000256" key="6">
    <source>
        <dbReference type="ARBA" id="ARBA00035294"/>
    </source>
</evidence>
<dbReference type="GO" id="GO:0070181">
    <property type="term" value="F:small ribosomal subunit rRNA binding"/>
    <property type="evidence" value="ECO:0007669"/>
    <property type="project" value="TreeGrafter"/>
</dbReference>
<reference evidence="8 9" key="1">
    <citation type="journal article" date="2016" name="Nat. Commun.">
        <title>Thousands of microbial genomes shed light on interconnected biogeochemical processes in an aquifer system.</title>
        <authorList>
            <person name="Anantharaman K."/>
            <person name="Brown C.T."/>
            <person name="Hug L.A."/>
            <person name="Sharon I."/>
            <person name="Castelle C.J."/>
            <person name="Probst A.J."/>
            <person name="Thomas B.C."/>
            <person name="Singh A."/>
            <person name="Wilkins M.J."/>
            <person name="Karaoz U."/>
            <person name="Brodie E.L."/>
            <person name="Williams K.H."/>
            <person name="Hubbard S.S."/>
            <person name="Banfield J.F."/>
        </authorList>
    </citation>
    <scope>NUCLEOTIDE SEQUENCE [LARGE SCALE GENOMIC DNA]</scope>
</reference>
<dbReference type="GO" id="GO:0003735">
    <property type="term" value="F:structural constituent of ribosome"/>
    <property type="evidence" value="ECO:0007669"/>
    <property type="project" value="InterPro"/>
</dbReference>
<dbReference type="InterPro" id="IPR020814">
    <property type="entry name" value="Ribosomal_S6_plastid/chlpt"/>
</dbReference>
<comment type="similarity">
    <text evidence="1 7">Belongs to the bacterial ribosomal protein bS6 family.</text>
</comment>
<keyword evidence="2 7" id="KW-0699">rRNA-binding</keyword>
<dbReference type="Pfam" id="PF01250">
    <property type="entry name" value="Ribosomal_S6"/>
    <property type="match status" value="1"/>
</dbReference>
<keyword evidence="4 7" id="KW-0689">Ribosomal protein</keyword>